<comment type="caution">
    <text evidence="3">The sequence shown here is derived from an EMBL/GenBank/DDBJ whole genome shotgun (WGS) entry which is preliminary data.</text>
</comment>
<proteinExistence type="predicted"/>
<evidence type="ECO:0000313" key="4">
    <source>
        <dbReference type="Proteomes" id="UP001276854"/>
    </source>
</evidence>
<name>A0ABU4GML3_9CLOT</name>
<sequence length="95" mass="10567">MENYNNESNQGVQNAYSVSDPNKSVMSLGEWLITLIVMIIPCVNLIMMFVWGFGSGNENRKNFCRANLIMTAIQTILAVICYVVFAASFIAAMGY</sequence>
<feature type="region of interest" description="Disordered" evidence="1">
    <location>
        <begin position="1"/>
        <end position="20"/>
    </location>
</feature>
<dbReference type="Proteomes" id="UP001276854">
    <property type="component" value="Unassembled WGS sequence"/>
</dbReference>
<protein>
    <submittedName>
        <fullName evidence="3">Uncharacterized protein</fullName>
    </submittedName>
</protein>
<feature type="transmembrane region" description="Helical" evidence="2">
    <location>
        <begin position="31"/>
        <end position="54"/>
    </location>
</feature>
<feature type="transmembrane region" description="Helical" evidence="2">
    <location>
        <begin position="66"/>
        <end position="92"/>
    </location>
</feature>
<dbReference type="RefSeq" id="WP_318065040.1">
    <property type="nucleotide sequence ID" value="NZ_JAWONS010000240.1"/>
</dbReference>
<organism evidence="3 4">
    <name type="scientific">Clostridium boliviensis</name>
    <dbReference type="NCBI Taxonomy" id="318465"/>
    <lineage>
        <taxon>Bacteria</taxon>
        <taxon>Bacillati</taxon>
        <taxon>Bacillota</taxon>
        <taxon>Clostridia</taxon>
        <taxon>Eubacteriales</taxon>
        <taxon>Clostridiaceae</taxon>
        <taxon>Clostridium</taxon>
    </lineage>
</organism>
<evidence type="ECO:0000256" key="2">
    <source>
        <dbReference type="SAM" id="Phobius"/>
    </source>
</evidence>
<keyword evidence="4" id="KW-1185">Reference proteome</keyword>
<keyword evidence="2" id="KW-0472">Membrane</keyword>
<evidence type="ECO:0000313" key="3">
    <source>
        <dbReference type="EMBL" id="MDW2798833.1"/>
    </source>
</evidence>
<evidence type="ECO:0000256" key="1">
    <source>
        <dbReference type="SAM" id="MobiDB-lite"/>
    </source>
</evidence>
<keyword evidence="2" id="KW-1133">Transmembrane helix</keyword>
<gene>
    <name evidence="3" type="ORF">RZO55_14740</name>
</gene>
<keyword evidence="2" id="KW-0812">Transmembrane</keyword>
<dbReference type="EMBL" id="JAWONS010000240">
    <property type="protein sequence ID" value="MDW2798833.1"/>
    <property type="molecule type" value="Genomic_DNA"/>
</dbReference>
<reference evidence="3 4" key="1">
    <citation type="submission" date="2023-10" db="EMBL/GenBank/DDBJ databases">
        <title>A novel Glycoside Hydrolase 43-Like Enzyme from Clostrdium boliviensis is an Endo-xylanase, and a Candidate for Xylooligosaccharides Production from Different Xylan Substrates.</title>
        <authorList>
            <person name="Alvarez M.T."/>
            <person name="Rocabado-Villegas L.R."/>
            <person name="Salas-Veizaga D.M."/>
            <person name="Linares-Pasten J.A."/>
            <person name="Gudmundsdottir E.E."/>
            <person name="Hreggvidsson G.O."/>
            <person name="Adlercreutz P."/>
            <person name="Nordberg Karlsson E."/>
        </authorList>
    </citation>
    <scope>NUCLEOTIDE SEQUENCE [LARGE SCALE GENOMIC DNA]</scope>
    <source>
        <strain evidence="3 4">E-1</strain>
    </source>
</reference>
<accession>A0ABU4GML3</accession>